<dbReference type="OrthoDB" id="5915577at2759"/>
<reference evidence="2 3" key="2">
    <citation type="journal article" date="2019" name="G3 (Bethesda)">
        <title>Hybrid Assembly of the Genome of the Entomopathogenic Nematode Steinernema carpocapsae Identifies the X-Chromosome.</title>
        <authorList>
            <person name="Serra L."/>
            <person name="Macchietto M."/>
            <person name="Macias-Munoz A."/>
            <person name="McGill C.J."/>
            <person name="Rodriguez I.M."/>
            <person name="Rodriguez B."/>
            <person name="Murad R."/>
            <person name="Mortazavi A."/>
        </authorList>
    </citation>
    <scope>NUCLEOTIDE SEQUENCE [LARGE SCALE GENOMIC DNA]</scope>
    <source>
        <strain evidence="2 3">ALL</strain>
    </source>
</reference>
<feature type="domain" description="CHK kinase-like" evidence="1">
    <location>
        <begin position="158"/>
        <end position="346"/>
    </location>
</feature>
<dbReference type="InterPro" id="IPR012877">
    <property type="entry name" value="Dhs-27"/>
</dbReference>
<dbReference type="EMBL" id="AZBU02000008">
    <property type="protein sequence ID" value="TKR67192.1"/>
    <property type="molecule type" value="Genomic_DNA"/>
</dbReference>
<dbReference type="SMART" id="SM00587">
    <property type="entry name" value="CHK"/>
    <property type="match status" value="1"/>
</dbReference>
<dbReference type="Gene3D" id="3.90.1200.10">
    <property type="match status" value="1"/>
</dbReference>
<evidence type="ECO:0000313" key="3">
    <source>
        <dbReference type="Proteomes" id="UP000298663"/>
    </source>
</evidence>
<dbReference type="InterPro" id="IPR052961">
    <property type="entry name" value="Oxido-Kinase-like_Enzymes"/>
</dbReference>
<accession>A0A4U5MDP7</accession>
<evidence type="ECO:0000313" key="2">
    <source>
        <dbReference type="EMBL" id="TKR67192.1"/>
    </source>
</evidence>
<dbReference type="InterPro" id="IPR011009">
    <property type="entry name" value="Kinase-like_dom_sf"/>
</dbReference>
<keyword evidence="3" id="KW-1185">Reference proteome</keyword>
<dbReference type="InterPro" id="IPR015897">
    <property type="entry name" value="CHK_kinase-like"/>
</dbReference>
<dbReference type="AlphaFoldDB" id="A0A4U5MDP7"/>
<dbReference type="SUPFAM" id="SSF56112">
    <property type="entry name" value="Protein kinase-like (PK-like)"/>
    <property type="match status" value="1"/>
</dbReference>
<comment type="caution">
    <text evidence="2">The sequence shown here is derived from an EMBL/GenBank/DDBJ whole genome shotgun (WGS) entry which is preliminary data.</text>
</comment>
<gene>
    <name evidence="2" type="ORF">L596_023378</name>
</gene>
<dbReference type="Proteomes" id="UP000298663">
    <property type="component" value="Unassembled WGS sequence"/>
</dbReference>
<dbReference type="Pfam" id="PF07914">
    <property type="entry name" value="DUF1679"/>
    <property type="match status" value="1"/>
</dbReference>
<organism evidence="2 3">
    <name type="scientific">Steinernema carpocapsae</name>
    <name type="common">Entomopathogenic nematode</name>
    <dbReference type="NCBI Taxonomy" id="34508"/>
    <lineage>
        <taxon>Eukaryota</taxon>
        <taxon>Metazoa</taxon>
        <taxon>Ecdysozoa</taxon>
        <taxon>Nematoda</taxon>
        <taxon>Chromadorea</taxon>
        <taxon>Rhabditida</taxon>
        <taxon>Tylenchina</taxon>
        <taxon>Panagrolaimomorpha</taxon>
        <taxon>Strongyloidoidea</taxon>
        <taxon>Steinernematidae</taxon>
        <taxon>Steinernema</taxon>
    </lineage>
</organism>
<name>A0A4U5MDP7_STECR</name>
<sequence>MATTELAPIFVNRPTEFEVDSLNVSEFLSDSPFTVDWLLSSVQDERLNELAKDYRIESVSAYDISKGKGYFSKVYRTFIKFENLDKPYEVMLKVPGTESFNEDPSNASDEESVSVSFVENAHNLECDFYDLYAPHLDIPLVKMYNVIKMSGLENPGALLMESMAESGESYPLHFGSTKEMGLNIAKHLATMYKYFLCAPPESFVGKYKSNGIVSIVGNDIHFPLFEKVCNWKPQEFKGVYETFKEYANSRQFYMYLMTDVYKDLDLPVVLTHGDLWTNNIMWKKNPDGSVSNEVAAIIDWQMIHEGCLTNDLARYMCLCMDGDVRRCHENEILRFMYDRIVELLEEEGKSVSFTFEQTKKAYQANFLGQAMHAVYMIALVYSGENWTDEERPLKMAQREKMLLRLQFALEDGLTYFKDIPKSKLQ</sequence>
<reference evidence="2 3" key="1">
    <citation type="journal article" date="2015" name="Genome Biol.">
        <title>Comparative genomics of Steinernema reveals deeply conserved gene regulatory networks.</title>
        <authorList>
            <person name="Dillman A.R."/>
            <person name="Macchietto M."/>
            <person name="Porter C.F."/>
            <person name="Rogers A."/>
            <person name="Williams B."/>
            <person name="Antoshechkin I."/>
            <person name="Lee M.M."/>
            <person name="Goodwin Z."/>
            <person name="Lu X."/>
            <person name="Lewis E.E."/>
            <person name="Goodrich-Blair H."/>
            <person name="Stock S.P."/>
            <person name="Adams B.J."/>
            <person name="Sternberg P.W."/>
            <person name="Mortazavi A."/>
        </authorList>
    </citation>
    <scope>NUCLEOTIDE SEQUENCE [LARGE SCALE GENOMIC DNA]</scope>
    <source>
        <strain evidence="2 3">ALL</strain>
    </source>
</reference>
<dbReference type="PANTHER" id="PTHR23020:SF41">
    <property type="entry name" value="AMINOGLYCOSIDE PHOSPHOTRANSFERASE DOMAIN-CONTAINING PROTEIN"/>
    <property type="match status" value="1"/>
</dbReference>
<evidence type="ECO:0000259" key="1">
    <source>
        <dbReference type="SMART" id="SM00587"/>
    </source>
</evidence>
<dbReference type="PANTHER" id="PTHR23020">
    <property type="entry name" value="UNCHARACTERIZED NUCLEAR HORMONE RECEPTOR-RELATED"/>
    <property type="match status" value="1"/>
</dbReference>
<protein>
    <recommendedName>
        <fullName evidence="1">CHK kinase-like domain-containing protein</fullName>
    </recommendedName>
</protein>
<proteinExistence type="predicted"/>